<sequence>MAQAGVDNTFYRVKPPDKMDEHFSLPSAHLDALRQLAEAAGISIDLPEARFGSPLLQVLPMGRSWSLCFCQRLLEATVLRAGIDAGPLIKDLHAPPQVRASSTRPGACVDNVCVAGGGGDRCVANCSAVDDRPEKVGLKCRGVMEPEDLQTFTGIIFERRSGRVGVSPARMWKARLALLSVADRRPLLSIFQQTYVFARVAGRRCPRPWGRVELELRQAAALVVFAFSDSKKPTSAFVYASGASWGQSGSAGGCGVVGQAWANELVERTAASAEARRCSVLGAIGAKECALGFGPVEGAKVGRHRARAGSTGFEGVGGAAIGELNDWGVLFHGARVQRDEDIAVPEGRAALMAARHAVRGRSGHGHRHFILVDIFGLALAVGEQRQTLQRGVDALVRRRRCRGDSISEPEPASHGHPGAAGLGDSLLDDPCPLGGLAGLLCGPGASGVDSDSSSTSSSEAFDSDRGEGAAAEGRGLTVLQSLKVGSASRAYFEKGCLDFATRARARGRSTPGASAIDSSFAQGSSRATVARELLFAAVDVALHRGWRSFAIVLALSWDTMVRLPSELVQITRETPVAPAPCSGRAARSLLLFPQESDQVSKTLGCDEGVVLSDAMPHALGPDLAKLRRARQGRQSLWDFNATASDAKVRTVFEQLGHLGCHPHPRGRKRLFSKRKV</sequence>
<proteinExistence type="predicted"/>
<comment type="caution">
    <text evidence="2">The sequence shown here is derived from an EMBL/GenBank/DDBJ whole genome shotgun (WGS) entry which is preliminary data.</text>
</comment>
<feature type="region of interest" description="Disordered" evidence="1">
    <location>
        <begin position="404"/>
        <end position="423"/>
    </location>
</feature>
<feature type="region of interest" description="Disordered" evidence="1">
    <location>
        <begin position="448"/>
        <end position="468"/>
    </location>
</feature>
<dbReference type="Proteomes" id="UP001189429">
    <property type="component" value="Unassembled WGS sequence"/>
</dbReference>
<keyword evidence="3" id="KW-1185">Reference proteome</keyword>
<reference evidence="2" key="1">
    <citation type="submission" date="2023-10" db="EMBL/GenBank/DDBJ databases">
        <authorList>
            <person name="Chen Y."/>
            <person name="Shah S."/>
            <person name="Dougan E. K."/>
            <person name="Thang M."/>
            <person name="Chan C."/>
        </authorList>
    </citation>
    <scope>NUCLEOTIDE SEQUENCE [LARGE SCALE GENOMIC DNA]</scope>
</reference>
<feature type="compositionally biased region" description="Low complexity" evidence="1">
    <location>
        <begin position="448"/>
        <end position="460"/>
    </location>
</feature>
<gene>
    <name evidence="2" type="ORF">PCOR1329_LOCUS22998</name>
</gene>
<evidence type="ECO:0000313" key="3">
    <source>
        <dbReference type="Proteomes" id="UP001189429"/>
    </source>
</evidence>
<name>A0ABN9RXK7_9DINO</name>
<dbReference type="EMBL" id="CAUYUJ010007746">
    <property type="protein sequence ID" value="CAK0821853.1"/>
    <property type="molecule type" value="Genomic_DNA"/>
</dbReference>
<accession>A0ABN9RXK7</accession>
<evidence type="ECO:0000256" key="1">
    <source>
        <dbReference type="SAM" id="MobiDB-lite"/>
    </source>
</evidence>
<organism evidence="2 3">
    <name type="scientific">Prorocentrum cordatum</name>
    <dbReference type="NCBI Taxonomy" id="2364126"/>
    <lineage>
        <taxon>Eukaryota</taxon>
        <taxon>Sar</taxon>
        <taxon>Alveolata</taxon>
        <taxon>Dinophyceae</taxon>
        <taxon>Prorocentrales</taxon>
        <taxon>Prorocentraceae</taxon>
        <taxon>Prorocentrum</taxon>
    </lineage>
</organism>
<protein>
    <submittedName>
        <fullName evidence="2">Uncharacterized protein</fullName>
    </submittedName>
</protein>
<evidence type="ECO:0000313" key="2">
    <source>
        <dbReference type="EMBL" id="CAK0821853.1"/>
    </source>
</evidence>